<protein>
    <recommendedName>
        <fullName evidence="6">Dihydropteroate synthase</fullName>
        <ecNumber evidence="5">2.5.1.15</ecNumber>
    </recommendedName>
    <alternativeName>
        <fullName evidence="11">Dihydropteroate pyrophosphorylase</fullName>
    </alternativeName>
</protein>
<evidence type="ECO:0000256" key="4">
    <source>
        <dbReference type="ARBA" id="ARBA00009503"/>
    </source>
</evidence>
<comment type="caution">
    <text evidence="13">The sequence shown here is derived from an EMBL/GenBank/DDBJ whole genome shotgun (WGS) entry which is preliminary data.</text>
</comment>
<organism evidence="13">
    <name type="scientific">Thermodesulfobacterium geofontis</name>
    <dbReference type="NCBI Taxonomy" id="1295609"/>
    <lineage>
        <taxon>Bacteria</taxon>
        <taxon>Pseudomonadati</taxon>
        <taxon>Thermodesulfobacteriota</taxon>
        <taxon>Thermodesulfobacteria</taxon>
        <taxon>Thermodesulfobacteriales</taxon>
        <taxon>Thermodesulfobacteriaceae</taxon>
        <taxon>Thermodesulfobacterium</taxon>
    </lineage>
</organism>
<evidence type="ECO:0000313" key="13">
    <source>
        <dbReference type="EMBL" id="HGU16016.1"/>
    </source>
</evidence>
<comment type="pathway">
    <text evidence="3">Cofactor biosynthesis; tetrahydrofolate biosynthesis; 7,8-dihydrofolate from 2-amino-4-hydroxy-6-hydroxymethyl-7,8-dihydropteridine diphosphate and 4-aminobenzoate: step 1/2.</text>
</comment>
<dbReference type="AlphaFoldDB" id="A0A7V4N4F5"/>
<dbReference type="InterPro" id="IPR000489">
    <property type="entry name" value="Pterin-binding_dom"/>
</dbReference>
<dbReference type="EMBL" id="DTEI01000088">
    <property type="protein sequence ID" value="HGU16016.1"/>
    <property type="molecule type" value="Genomic_DNA"/>
</dbReference>
<evidence type="ECO:0000256" key="5">
    <source>
        <dbReference type="ARBA" id="ARBA00012458"/>
    </source>
</evidence>
<gene>
    <name evidence="13" type="primary">folP</name>
    <name evidence="13" type="ORF">ENU91_05125</name>
</gene>
<evidence type="ECO:0000256" key="11">
    <source>
        <dbReference type="ARBA" id="ARBA00030193"/>
    </source>
</evidence>
<dbReference type="FunFam" id="3.20.20.20:FF:000006">
    <property type="entry name" value="Dihydropteroate synthase"/>
    <property type="match status" value="1"/>
</dbReference>
<evidence type="ECO:0000256" key="9">
    <source>
        <dbReference type="ARBA" id="ARBA00022842"/>
    </source>
</evidence>
<proteinExistence type="inferred from homology"/>
<name>A0A7V4N4F5_9BACT</name>
<dbReference type="CDD" id="cd00739">
    <property type="entry name" value="DHPS"/>
    <property type="match status" value="1"/>
</dbReference>
<dbReference type="Pfam" id="PF00809">
    <property type="entry name" value="Pterin_bind"/>
    <property type="match status" value="1"/>
</dbReference>
<dbReference type="EC" id="2.5.1.15" evidence="5"/>
<accession>A0A7V4N4F5</accession>
<dbReference type="GO" id="GO:0046654">
    <property type="term" value="P:tetrahydrofolate biosynthetic process"/>
    <property type="evidence" value="ECO:0007669"/>
    <property type="project" value="TreeGrafter"/>
</dbReference>
<feature type="domain" description="Pterin-binding" evidence="12">
    <location>
        <begin position="18"/>
        <end position="272"/>
    </location>
</feature>
<dbReference type="GO" id="GO:0046872">
    <property type="term" value="F:metal ion binding"/>
    <property type="evidence" value="ECO:0007669"/>
    <property type="project" value="UniProtKB-KW"/>
</dbReference>
<evidence type="ECO:0000256" key="1">
    <source>
        <dbReference type="ARBA" id="ARBA00000012"/>
    </source>
</evidence>
<dbReference type="InterPro" id="IPR006390">
    <property type="entry name" value="DHP_synth_dom"/>
</dbReference>
<dbReference type="InterPro" id="IPR045031">
    <property type="entry name" value="DHP_synth-like"/>
</dbReference>
<evidence type="ECO:0000256" key="7">
    <source>
        <dbReference type="ARBA" id="ARBA00022679"/>
    </source>
</evidence>
<dbReference type="SUPFAM" id="SSF51717">
    <property type="entry name" value="Dihydropteroate synthetase-like"/>
    <property type="match status" value="1"/>
</dbReference>
<dbReference type="Gene3D" id="3.20.20.20">
    <property type="entry name" value="Dihydropteroate synthase-like"/>
    <property type="match status" value="1"/>
</dbReference>
<dbReference type="PANTHER" id="PTHR20941">
    <property type="entry name" value="FOLATE SYNTHESIS PROTEINS"/>
    <property type="match status" value="1"/>
</dbReference>
<evidence type="ECO:0000256" key="3">
    <source>
        <dbReference type="ARBA" id="ARBA00004763"/>
    </source>
</evidence>
<keyword evidence="10" id="KW-0289">Folate biosynthesis</keyword>
<evidence type="ECO:0000256" key="8">
    <source>
        <dbReference type="ARBA" id="ARBA00022723"/>
    </source>
</evidence>
<dbReference type="GO" id="GO:0004156">
    <property type="term" value="F:dihydropteroate synthase activity"/>
    <property type="evidence" value="ECO:0007669"/>
    <property type="project" value="UniProtKB-EC"/>
</dbReference>
<sequence>MFPPLNLGSKILDWKNSPYFVGILNITPDSFSDGGQYLNIESALKRAKELLEEGAEIIDVGGESTRPFSDSISEEEELKRVIPVIKAIKNEFPEAIISIDTYKSKVAKEALKAGANIVNDISALRFDPKMIEVVKDFGCPVIIMHMQGNPKTMQINPTYKDVVKEIKEFLKERIEFLVKRGVTFENIIIDPGIGFGKTFNHNLQILKNIDSFKELNRPLMIGHSRKSFIGEIINKPPAHRDGGTVGVSLFAYLKGVHFLRVHKVDINKDALATFKFLMEN</sequence>
<evidence type="ECO:0000256" key="6">
    <source>
        <dbReference type="ARBA" id="ARBA00016919"/>
    </source>
</evidence>
<evidence type="ECO:0000256" key="10">
    <source>
        <dbReference type="ARBA" id="ARBA00022909"/>
    </source>
</evidence>
<dbReference type="PROSITE" id="PS50972">
    <property type="entry name" value="PTERIN_BINDING"/>
    <property type="match status" value="1"/>
</dbReference>
<keyword evidence="8" id="KW-0479">Metal-binding</keyword>
<reference evidence="13" key="1">
    <citation type="journal article" date="2020" name="mSystems">
        <title>Genome- and Community-Level Interaction Insights into Carbon Utilization and Element Cycling Functions of Hydrothermarchaeota in Hydrothermal Sediment.</title>
        <authorList>
            <person name="Zhou Z."/>
            <person name="Liu Y."/>
            <person name="Xu W."/>
            <person name="Pan J."/>
            <person name="Luo Z.H."/>
            <person name="Li M."/>
        </authorList>
    </citation>
    <scope>NUCLEOTIDE SEQUENCE [LARGE SCALE GENOMIC DNA]</scope>
    <source>
        <strain evidence="13">SpSt-711</strain>
    </source>
</reference>
<dbReference type="NCBIfam" id="TIGR01496">
    <property type="entry name" value="DHPS"/>
    <property type="match status" value="1"/>
</dbReference>
<comment type="catalytic activity">
    <reaction evidence="1">
        <text>(7,8-dihydropterin-6-yl)methyl diphosphate + 4-aminobenzoate = 7,8-dihydropteroate + diphosphate</text>
        <dbReference type="Rhea" id="RHEA:19949"/>
        <dbReference type="ChEBI" id="CHEBI:17836"/>
        <dbReference type="ChEBI" id="CHEBI:17839"/>
        <dbReference type="ChEBI" id="CHEBI:33019"/>
        <dbReference type="ChEBI" id="CHEBI:72950"/>
        <dbReference type="EC" id="2.5.1.15"/>
    </reaction>
</comment>
<dbReference type="GO" id="GO:0046656">
    <property type="term" value="P:folic acid biosynthetic process"/>
    <property type="evidence" value="ECO:0007669"/>
    <property type="project" value="UniProtKB-KW"/>
</dbReference>
<dbReference type="InterPro" id="IPR011005">
    <property type="entry name" value="Dihydropteroate_synth-like_sf"/>
</dbReference>
<keyword evidence="7 13" id="KW-0808">Transferase</keyword>
<dbReference type="PROSITE" id="PS00793">
    <property type="entry name" value="DHPS_2"/>
    <property type="match status" value="1"/>
</dbReference>
<dbReference type="PANTHER" id="PTHR20941:SF1">
    <property type="entry name" value="FOLIC ACID SYNTHESIS PROTEIN FOL1"/>
    <property type="match status" value="1"/>
</dbReference>
<evidence type="ECO:0000256" key="2">
    <source>
        <dbReference type="ARBA" id="ARBA00001946"/>
    </source>
</evidence>
<comment type="cofactor">
    <cofactor evidence="2">
        <name>Mg(2+)</name>
        <dbReference type="ChEBI" id="CHEBI:18420"/>
    </cofactor>
</comment>
<comment type="similarity">
    <text evidence="4">Belongs to the DHPS family.</text>
</comment>
<dbReference type="GO" id="GO:0005829">
    <property type="term" value="C:cytosol"/>
    <property type="evidence" value="ECO:0007669"/>
    <property type="project" value="TreeGrafter"/>
</dbReference>
<keyword evidence="9" id="KW-0460">Magnesium</keyword>
<evidence type="ECO:0000259" key="12">
    <source>
        <dbReference type="PROSITE" id="PS50972"/>
    </source>
</evidence>